<dbReference type="PIRSF" id="PIRSF000445">
    <property type="entry name" value="4pyrrol_synth_GluRdtase"/>
    <property type="match status" value="1"/>
</dbReference>
<dbReference type="InterPro" id="IPR000343">
    <property type="entry name" value="4pyrrol_synth_GluRdtase"/>
</dbReference>
<feature type="binding site" evidence="8 11">
    <location>
        <begin position="193"/>
        <end position="198"/>
    </location>
    <ligand>
        <name>NADP(+)</name>
        <dbReference type="ChEBI" id="CHEBI:58349"/>
    </ligand>
</feature>
<evidence type="ECO:0000256" key="10">
    <source>
        <dbReference type="PIRSR" id="PIRSR000445-2"/>
    </source>
</evidence>
<evidence type="ECO:0000313" key="18">
    <source>
        <dbReference type="Proteomes" id="UP000027284"/>
    </source>
</evidence>
<evidence type="ECO:0000256" key="7">
    <source>
        <dbReference type="ARBA" id="ARBA00047464"/>
    </source>
</evidence>
<feature type="site" description="Important for activity" evidence="8 12">
    <location>
        <position position="104"/>
    </location>
</feature>
<keyword evidence="4 8" id="KW-0521">NADP</keyword>
<sequence>MNTLFALGTNHRLATPEEVAQARIPEHLLPDALHTIAQRLNASELVYLATCHRTEFYVVHEGDLCPGRLTQALRQALAELTGGVASLPESSRCLLLQGASVAQHLFRVSAALDSLMLGESQILGQVKEAFRQSAQAGLAKAKLHTLFGQAFRAAKRVRTETRLSQGATSLVSLARNIIRERLSQDSRPVAIVGAGEMAAAAGSLVRKLDGTRDIVIFNRSQERGQALAQQLGASFQLLSNLFEASNGFSVVVLAVASEEPVLSPAVAARLAPALIVDLGLPANAAPECAAVPGITLVNQTTLHAESEANRQARAAEVAKAEAIIREQLEELGQELLEHNLAPVAKALRQVFYQSARWELQQAFSNGHGTLPQEFLDELAERLAQRLVRTPMKGLREVAFTHSLQALDTFLSAVSGEHA</sequence>
<dbReference type="Pfam" id="PF05201">
    <property type="entry name" value="GlutR_N"/>
    <property type="match status" value="1"/>
</dbReference>
<dbReference type="HAMAP" id="MF_00087">
    <property type="entry name" value="Glu_tRNA_reductase"/>
    <property type="match status" value="1"/>
</dbReference>
<dbReference type="InterPro" id="IPR018214">
    <property type="entry name" value="GluRdtase_CS"/>
</dbReference>
<evidence type="ECO:0000256" key="8">
    <source>
        <dbReference type="HAMAP-Rule" id="MF_00087"/>
    </source>
</evidence>
<dbReference type="InterPro" id="IPR036291">
    <property type="entry name" value="NAD(P)-bd_dom_sf"/>
</dbReference>
<dbReference type="InterPro" id="IPR036453">
    <property type="entry name" value="GluRdtase_dimer_dom_sf"/>
</dbReference>
<proteinExistence type="inferred from homology"/>
<dbReference type="GO" id="GO:0019353">
    <property type="term" value="P:protoporphyrinogen IX biosynthetic process from glutamate"/>
    <property type="evidence" value="ECO:0007669"/>
    <property type="project" value="TreeGrafter"/>
</dbReference>
<evidence type="ECO:0000256" key="9">
    <source>
        <dbReference type="PIRSR" id="PIRSR000445-1"/>
    </source>
</evidence>
<evidence type="ECO:0000256" key="4">
    <source>
        <dbReference type="ARBA" id="ARBA00022857"/>
    </source>
</evidence>
<dbReference type="InterPro" id="IPR036343">
    <property type="entry name" value="GluRdtase_N_sf"/>
</dbReference>
<dbReference type="InterPro" id="IPR015895">
    <property type="entry name" value="4pyrrol_synth_GluRdtase_N"/>
</dbReference>
<feature type="domain" description="Tetrapyrrole biosynthesis glutamyl-tRNA reductase dimerisation" evidence="14">
    <location>
        <begin position="319"/>
        <end position="398"/>
    </location>
</feature>
<feature type="binding site" evidence="8 10">
    <location>
        <position position="125"/>
    </location>
    <ligand>
        <name>substrate</name>
    </ligand>
</feature>
<dbReference type="SUPFAM" id="SSF51735">
    <property type="entry name" value="NAD(P)-binding Rossmann-fold domains"/>
    <property type="match status" value="1"/>
</dbReference>
<comment type="miscellaneous">
    <text evidence="8">During catalysis, the active site Cys acts as a nucleophile attacking the alpha-carbonyl group of tRNA-bound glutamate with the formation of a thioester intermediate between enzyme and glutamate, and the concomitant release of tRNA(Glu). The thioester intermediate is finally reduced by direct hydride transfer from NADPH, to form the product GSA.</text>
</comment>
<dbReference type="NCBIfam" id="TIGR01035">
    <property type="entry name" value="hemA"/>
    <property type="match status" value="1"/>
</dbReference>
<evidence type="ECO:0000259" key="15">
    <source>
        <dbReference type="Pfam" id="PF01488"/>
    </source>
</evidence>
<evidence type="ECO:0000259" key="16">
    <source>
        <dbReference type="Pfam" id="PF05201"/>
    </source>
</evidence>
<evidence type="ECO:0000256" key="13">
    <source>
        <dbReference type="RuleBase" id="RU000584"/>
    </source>
</evidence>
<accession>A0A062XZP1</accession>
<dbReference type="EMBL" id="JMFG01000015">
    <property type="protein sequence ID" value="KDA53975.1"/>
    <property type="molecule type" value="Genomic_DNA"/>
</dbReference>
<comment type="caution">
    <text evidence="17">The sequence shown here is derived from an EMBL/GenBank/DDBJ whole genome shotgun (WGS) entry which is preliminary data.</text>
</comment>
<comment type="function">
    <text evidence="8">Catalyzes the NADPH-dependent reduction of glutamyl-tRNA(Glu) to glutamate 1-semialdehyde (GSA).</text>
</comment>
<evidence type="ECO:0000256" key="6">
    <source>
        <dbReference type="ARBA" id="ARBA00023244"/>
    </source>
</evidence>
<comment type="domain">
    <text evidence="8">Possesses an unusual extended V-shaped dimeric structure with each monomer consisting of three distinct domains arranged along a curved 'spinal' alpha-helix. The N-terminal catalytic domain specifically recognizes the glutamate moiety of the substrate. The second domain is the NADPH-binding domain, and the third C-terminal domain is responsible for dimerization.</text>
</comment>
<evidence type="ECO:0000256" key="11">
    <source>
        <dbReference type="PIRSR" id="PIRSR000445-3"/>
    </source>
</evidence>
<feature type="domain" description="Glutamyl-tRNA reductase N-terminal" evidence="16">
    <location>
        <begin position="7"/>
        <end position="161"/>
    </location>
</feature>
<dbReference type="PANTHER" id="PTHR43013:SF1">
    <property type="entry name" value="GLUTAMYL-TRNA REDUCTASE"/>
    <property type="match status" value="1"/>
</dbReference>
<comment type="similarity">
    <text evidence="2 8 13">Belongs to the glutamyl-tRNA reductase family.</text>
</comment>
<evidence type="ECO:0000259" key="14">
    <source>
        <dbReference type="Pfam" id="PF00745"/>
    </source>
</evidence>
<dbReference type="OrthoDB" id="110209at2"/>
<feature type="active site" description="Nucleophile" evidence="8 9">
    <location>
        <position position="51"/>
    </location>
</feature>
<gene>
    <name evidence="8" type="primary">hemA</name>
    <name evidence="17" type="ORF">EG19_01900</name>
</gene>
<keyword evidence="5 8" id="KW-0560">Oxidoreductase</keyword>
<dbReference type="Pfam" id="PF00745">
    <property type="entry name" value="GlutR_dimer"/>
    <property type="match status" value="1"/>
</dbReference>
<dbReference type="GO" id="GO:0050661">
    <property type="term" value="F:NADP binding"/>
    <property type="evidence" value="ECO:0007669"/>
    <property type="project" value="InterPro"/>
</dbReference>
<dbReference type="Gene3D" id="3.30.460.30">
    <property type="entry name" value="Glutamyl-tRNA reductase, N-terminal domain"/>
    <property type="match status" value="1"/>
</dbReference>
<dbReference type="PANTHER" id="PTHR43013">
    <property type="entry name" value="GLUTAMYL-TRNA REDUCTASE"/>
    <property type="match status" value="1"/>
</dbReference>
<comment type="subunit">
    <text evidence="8">Homodimer.</text>
</comment>
<comment type="catalytic activity">
    <reaction evidence="7 8 13">
        <text>(S)-4-amino-5-oxopentanoate + tRNA(Glu) + NADP(+) = L-glutamyl-tRNA(Glu) + NADPH + H(+)</text>
        <dbReference type="Rhea" id="RHEA:12344"/>
        <dbReference type="Rhea" id="RHEA-COMP:9663"/>
        <dbReference type="Rhea" id="RHEA-COMP:9680"/>
        <dbReference type="ChEBI" id="CHEBI:15378"/>
        <dbReference type="ChEBI" id="CHEBI:57501"/>
        <dbReference type="ChEBI" id="CHEBI:57783"/>
        <dbReference type="ChEBI" id="CHEBI:58349"/>
        <dbReference type="ChEBI" id="CHEBI:78442"/>
        <dbReference type="ChEBI" id="CHEBI:78520"/>
        <dbReference type="EC" id="1.2.1.70"/>
    </reaction>
</comment>
<dbReference type="Gene3D" id="3.40.50.720">
    <property type="entry name" value="NAD(P)-binding Rossmann-like Domain"/>
    <property type="match status" value="1"/>
</dbReference>
<feature type="binding site" evidence="8 10">
    <location>
        <begin position="50"/>
        <end position="53"/>
    </location>
    <ligand>
        <name>substrate</name>
    </ligand>
</feature>
<dbReference type="EC" id="1.2.1.70" evidence="3 8"/>
<reference evidence="17 18" key="1">
    <citation type="submission" date="2014-04" db="EMBL/GenBank/DDBJ databases">
        <title>The Genome Sequence of Thermoanaerobaculum aquaticum MP-01, The First Cultivated Group 23 Acidobacterium.</title>
        <authorList>
            <person name="Stamps B.W."/>
            <person name="Losey N.A."/>
            <person name="Lawson P.A."/>
            <person name="Stevenson B.S."/>
        </authorList>
    </citation>
    <scope>NUCLEOTIDE SEQUENCE [LARGE SCALE GENOMIC DNA]</scope>
    <source>
        <strain evidence="17 18">MP-01</strain>
    </source>
</reference>
<protein>
    <recommendedName>
        <fullName evidence="3 8">Glutamyl-tRNA reductase</fullName>
        <shortName evidence="8">GluTR</shortName>
        <ecNumber evidence="3 8">1.2.1.70</ecNumber>
    </recommendedName>
</protein>
<evidence type="ECO:0000256" key="1">
    <source>
        <dbReference type="ARBA" id="ARBA00005059"/>
    </source>
</evidence>
<evidence type="ECO:0000256" key="5">
    <source>
        <dbReference type="ARBA" id="ARBA00023002"/>
    </source>
</evidence>
<keyword evidence="6 8" id="KW-0627">Porphyrin biosynthesis</keyword>
<name>A0A062XZP1_9BACT</name>
<feature type="binding site" evidence="8 10">
    <location>
        <position position="114"/>
    </location>
    <ligand>
        <name>substrate</name>
    </ligand>
</feature>
<evidence type="ECO:0000313" key="17">
    <source>
        <dbReference type="EMBL" id="KDA53975.1"/>
    </source>
</evidence>
<dbReference type="PROSITE" id="PS00747">
    <property type="entry name" value="GLUTR"/>
    <property type="match status" value="1"/>
</dbReference>
<dbReference type="GO" id="GO:0008883">
    <property type="term" value="F:glutamyl-tRNA reductase activity"/>
    <property type="evidence" value="ECO:0007669"/>
    <property type="project" value="UniProtKB-UniRule"/>
</dbReference>
<dbReference type="AlphaFoldDB" id="A0A062XZP1"/>
<feature type="binding site" evidence="8 10">
    <location>
        <begin position="119"/>
        <end position="121"/>
    </location>
    <ligand>
        <name>substrate</name>
    </ligand>
</feature>
<dbReference type="UniPathway" id="UPA00251">
    <property type="reaction ID" value="UER00316"/>
</dbReference>
<evidence type="ECO:0000256" key="3">
    <source>
        <dbReference type="ARBA" id="ARBA00012970"/>
    </source>
</evidence>
<dbReference type="SUPFAM" id="SSF69742">
    <property type="entry name" value="Glutamyl tRNA-reductase catalytic, N-terminal domain"/>
    <property type="match status" value="1"/>
</dbReference>
<keyword evidence="18" id="KW-1185">Reference proteome</keyword>
<dbReference type="SUPFAM" id="SSF69075">
    <property type="entry name" value="Glutamyl tRNA-reductase dimerization domain"/>
    <property type="match status" value="1"/>
</dbReference>
<dbReference type="Pfam" id="PF01488">
    <property type="entry name" value="Shikimate_DH"/>
    <property type="match status" value="1"/>
</dbReference>
<dbReference type="InterPro" id="IPR006151">
    <property type="entry name" value="Shikm_DH/Glu-tRNA_Rdtase"/>
</dbReference>
<feature type="domain" description="Quinate/shikimate 5-dehydrogenase/glutamyl-tRNA reductase" evidence="15">
    <location>
        <begin position="184"/>
        <end position="298"/>
    </location>
</feature>
<dbReference type="STRING" id="1312852.EG19_01900"/>
<organism evidence="17 18">
    <name type="scientific">Thermoanaerobaculum aquaticum</name>
    <dbReference type="NCBI Taxonomy" id="1312852"/>
    <lineage>
        <taxon>Bacteria</taxon>
        <taxon>Pseudomonadati</taxon>
        <taxon>Acidobacteriota</taxon>
        <taxon>Thermoanaerobaculia</taxon>
        <taxon>Thermoanaerobaculales</taxon>
        <taxon>Thermoanaerobaculaceae</taxon>
        <taxon>Thermoanaerobaculum</taxon>
    </lineage>
</organism>
<dbReference type="Proteomes" id="UP000027284">
    <property type="component" value="Unassembled WGS sequence"/>
</dbReference>
<dbReference type="InterPro" id="IPR015896">
    <property type="entry name" value="4pyrrol_synth_GluRdtase_dimer"/>
</dbReference>
<dbReference type="RefSeq" id="WP_038048614.1">
    <property type="nucleotide sequence ID" value="NZ_JMFG01000015.1"/>
</dbReference>
<evidence type="ECO:0000256" key="2">
    <source>
        <dbReference type="ARBA" id="ARBA00005916"/>
    </source>
</evidence>
<comment type="pathway">
    <text evidence="1 8 13">Porphyrin-containing compound metabolism; protoporphyrin-IX biosynthesis; 5-aminolevulinate from L-glutamyl-tRNA(Glu): step 1/2.</text>
</comment>
<evidence type="ECO:0000256" key="12">
    <source>
        <dbReference type="PIRSR" id="PIRSR000445-4"/>
    </source>
</evidence>